<keyword evidence="3 7" id="KW-0812">Transmembrane</keyword>
<evidence type="ECO:0000313" key="8">
    <source>
        <dbReference type="EMBL" id="CAB4555679.1"/>
    </source>
</evidence>
<dbReference type="InterPro" id="IPR001851">
    <property type="entry name" value="ABC_transp_permease"/>
</dbReference>
<dbReference type="GO" id="GO:0005886">
    <property type="term" value="C:plasma membrane"/>
    <property type="evidence" value="ECO:0007669"/>
    <property type="project" value="UniProtKB-SubCell"/>
</dbReference>
<feature type="region of interest" description="Disordered" evidence="6">
    <location>
        <begin position="353"/>
        <end position="388"/>
    </location>
</feature>
<dbReference type="Pfam" id="PF02653">
    <property type="entry name" value="BPD_transp_2"/>
    <property type="match status" value="1"/>
</dbReference>
<dbReference type="GO" id="GO:0022857">
    <property type="term" value="F:transmembrane transporter activity"/>
    <property type="evidence" value="ECO:0007669"/>
    <property type="project" value="InterPro"/>
</dbReference>
<dbReference type="EMBL" id="CAEZSR010000040">
    <property type="protein sequence ID" value="CAB4555679.1"/>
    <property type="molecule type" value="Genomic_DNA"/>
</dbReference>
<evidence type="ECO:0000256" key="5">
    <source>
        <dbReference type="ARBA" id="ARBA00023136"/>
    </source>
</evidence>
<name>A0A6J6CZ45_9ZZZZ</name>
<feature type="compositionally biased region" description="Pro residues" evidence="6">
    <location>
        <begin position="366"/>
        <end position="377"/>
    </location>
</feature>
<evidence type="ECO:0000256" key="7">
    <source>
        <dbReference type="SAM" id="Phobius"/>
    </source>
</evidence>
<feature type="transmembrane region" description="Helical" evidence="7">
    <location>
        <begin position="107"/>
        <end position="128"/>
    </location>
</feature>
<sequence>MFKRIANALTAPLLAAAVAIAVSSFALWVSGNSPFTAFSEMWQTIDSTESVVVIINAAVPFYVAGVAVAIGFQMNLFNIGANGQYQLAALFAAAAGAAVSLPAPVHVAFVLLVAIVVGGLWAAIAGVLKVTRNVNEVISTIMLNYIAIGLSAFLVAEYFRNEAVNLVAETKPLPPSAQLPALNRLLEVVGIDLGEGVILQGFLPFAIAIGIGYYLLLYRSRFGYDLRLSGLNPAAAQSAGVRPRAMVLKTIILSGCIAGLVGMSDLMADPQYHKYGDQFPKTLGFTGLALALLGRNHPGGIAAAALVWATIERATQRLSIIGIPQEIGTILQGSFLLAAVIVYEVIRRRNNERTAQEASARAAQSAPPPGPPGPPGGPAGDARPIGAV</sequence>
<evidence type="ECO:0000256" key="2">
    <source>
        <dbReference type="ARBA" id="ARBA00022475"/>
    </source>
</evidence>
<dbReference type="CDD" id="cd06580">
    <property type="entry name" value="TM_PBP1_transp_TpRbsC_like"/>
    <property type="match status" value="1"/>
</dbReference>
<evidence type="ECO:0000256" key="3">
    <source>
        <dbReference type="ARBA" id="ARBA00022692"/>
    </source>
</evidence>
<accession>A0A6J6CZ45</accession>
<keyword evidence="5 7" id="KW-0472">Membrane</keyword>
<evidence type="ECO:0000256" key="1">
    <source>
        <dbReference type="ARBA" id="ARBA00004651"/>
    </source>
</evidence>
<evidence type="ECO:0000256" key="6">
    <source>
        <dbReference type="SAM" id="MobiDB-lite"/>
    </source>
</evidence>
<keyword evidence="2" id="KW-1003">Cell membrane</keyword>
<feature type="compositionally biased region" description="Low complexity" evidence="6">
    <location>
        <begin position="356"/>
        <end position="365"/>
    </location>
</feature>
<feature type="transmembrane region" description="Helical" evidence="7">
    <location>
        <begin position="50"/>
        <end position="72"/>
    </location>
</feature>
<feature type="transmembrane region" description="Helical" evidence="7">
    <location>
        <begin position="327"/>
        <end position="346"/>
    </location>
</feature>
<feature type="transmembrane region" description="Helical" evidence="7">
    <location>
        <begin position="140"/>
        <end position="159"/>
    </location>
</feature>
<proteinExistence type="predicted"/>
<comment type="subcellular location">
    <subcellularLocation>
        <location evidence="1">Cell membrane</location>
        <topology evidence="1">Multi-pass membrane protein</topology>
    </subcellularLocation>
</comment>
<feature type="transmembrane region" description="Helical" evidence="7">
    <location>
        <begin position="197"/>
        <end position="217"/>
    </location>
</feature>
<keyword evidence="4 7" id="KW-1133">Transmembrane helix</keyword>
<dbReference type="PANTHER" id="PTHR47089">
    <property type="entry name" value="ABC TRANSPORTER, PERMEASE PROTEIN"/>
    <property type="match status" value="1"/>
</dbReference>
<dbReference type="PANTHER" id="PTHR47089:SF1">
    <property type="entry name" value="GUANOSINE ABC TRANSPORTER PERMEASE PROTEIN NUPP"/>
    <property type="match status" value="1"/>
</dbReference>
<gene>
    <name evidence="8" type="ORF">UFOPK1493_01388</name>
</gene>
<dbReference type="AlphaFoldDB" id="A0A6J6CZ45"/>
<feature type="transmembrane region" description="Helical" evidence="7">
    <location>
        <begin position="246"/>
        <end position="264"/>
    </location>
</feature>
<reference evidence="8" key="1">
    <citation type="submission" date="2020-05" db="EMBL/GenBank/DDBJ databases">
        <authorList>
            <person name="Chiriac C."/>
            <person name="Salcher M."/>
            <person name="Ghai R."/>
            <person name="Kavagutti S V."/>
        </authorList>
    </citation>
    <scope>NUCLEOTIDE SEQUENCE</scope>
</reference>
<organism evidence="8">
    <name type="scientific">freshwater metagenome</name>
    <dbReference type="NCBI Taxonomy" id="449393"/>
    <lineage>
        <taxon>unclassified sequences</taxon>
        <taxon>metagenomes</taxon>
        <taxon>ecological metagenomes</taxon>
    </lineage>
</organism>
<protein>
    <submittedName>
        <fullName evidence="8">Unannotated protein</fullName>
    </submittedName>
</protein>
<feature type="transmembrane region" description="Helical" evidence="7">
    <location>
        <begin position="84"/>
        <end position="101"/>
    </location>
</feature>
<evidence type="ECO:0000256" key="4">
    <source>
        <dbReference type="ARBA" id="ARBA00022989"/>
    </source>
</evidence>